<evidence type="ECO:0000313" key="10">
    <source>
        <dbReference type="Proteomes" id="UP000027135"/>
    </source>
</evidence>
<evidence type="ECO:0000256" key="4">
    <source>
        <dbReference type="ARBA" id="ARBA00023125"/>
    </source>
</evidence>
<feature type="region of interest" description="Disordered" evidence="7">
    <location>
        <begin position="110"/>
        <end position="133"/>
    </location>
</feature>
<feature type="domain" description="BZIP" evidence="8">
    <location>
        <begin position="133"/>
        <end position="193"/>
    </location>
</feature>
<keyword evidence="5" id="KW-0804">Transcription</keyword>
<evidence type="ECO:0000313" key="9">
    <source>
        <dbReference type="EMBL" id="KDR24444.1"/>
    </source>
</evidence>
<name>A0A067RX19_ZOONE</name>
<dbReference type="InterPro" id="IPR004827">
    <property type="entry name" value="bZIP"/>
</dbReference>
<dbReference type="FunFam" id="1.20.5.170:FF:000025">
    <property type="entry name" value="nuclear factor interleukin-3-regulated protein-like"/>
    <property type="match status" value="1"/>
</dbReference>
<dbReference type="Proteomes" id="UP000027135">
    <property type="component" value="Unassembled WGS sequence"/>
</dbReference>
<accession>A0A067RX19</accession>
<evidence type="ECO:0000256" key="5">
    <source>
        <dbReference type="ARBA" id="ARBA00023163"/>
    </source>
</evidence>
<keyword evidence="6" id="KW-0539">Nucleus</keyword>
<feature type="compositionally biased region" description="Basic and acidic residues" evidence="7">
    <location>
        <begin position="123"/>
        <end position="133"/>
    </location>
</feature>
<dbReference type="InParanoid" id="A0A067RX19"/>
<dbReference type="GO" id="GO:0000978">
    <property type="term" value="F:RNA polymerase II cis-regulatory region sequence-specific DNA binding"/>
    <property type="evidence" value="ECO:0007669"/>
    <property type="project" value="TreeGrafter"/>
</dbReference>
<evidence type="ECO:0000256" key="6">
    <source>
        <dbReference type="ARBA" id="ARBA00023242"/>
    </source>
</evidence>
<dbReference type="PANTHER" id="PTHR11988">
    <property type="entry name" value="THYROTROPH EMBRYONIC FACTOR RELATED"/>
    <property type="match status" value="1"/>
</dbReference>
<comment type="similarity">
    <text evidence="2">Belongs to the bZIP family. NFIL3 subfamily.</text>
</comment>
<comment type="subcellular location">
    <subcellularLocation>
        <location evidence="1">Nucleus</location>
    </subcellularLocation>
</comment>
<dbReference type="GO" id="GO:0005634">
    <property type="term" value="C:nucleus"/>
    <property type="evidence" value="ECO:0007669"/>
    <property type="project" value="UniProtKB-SubCell"/>
</dbReference>
<dbReference type="CDD" id="cd14695">
    <property type="entry name" value="bZIP_HLF"/>
    <property type="match status" value="1"/>
</dbReference>
<protein>
    <submittedName>
        <fullName evidence="9">D site-binding protein</fullName>
    </submittedName>
</protein>
<dbReference type="OrthoDB" id="6022300at2759"/>
<dbReference type="Gene3D" id="1.20.5.170">
    <property type="match status" value="1"/>
</dbReference>
<dbReference type="AlphaFoldDB" id="A0A067RX19"/>
<evidence type="ECO:0000256" key="1">
    <source>
        <dbReference type="ARBA" id="ARBA00004123"/>
    </source>
</evidence>
<keyword evidence="4" id="KW-0238">DNA-binding</keyword>
<dbReference type="PANTHER" id="PTHR11988:SF55">
    <property type="entry name" value="BZIP DOMAIN-CONTAINING PROTEIN"/>
    <property type="match status" value="1"/>
</dbReference>
<keyword evidence="10" id="KW-1185">Reference proteome</keyword>
<sequence>MGTHVHCNSAMSAFSALHLLRSYNHFLGPAADVGHPYNQLLSPRLSDLSPASHNTDSPSAGGISPIALAPPAAAFMASPSLLGAFQPYSPLLPMMADSKTNPILTRALTGVSTCGNGKRPRGEKKPIPDDQKDEKYYERRKRNNQAAKKSRDARKIREDQIAFRATMLEHENALLRAQVITLKEEAQSLRHLLLQGKTEEATHHQQRPT</sequence>
<dbReference type="InterPro" id="IPR046347">
    <property type="entry name" value="bZIP_sf"/>
</dbReference>
<proteinExistence type="inferred from homology"/>
<gene>
    <name evidence="9" type="ORF">L798_00093</name>
</gene>
<dbReference type="OMA" id="WRACYLE"/>
<dbReference type="SUPFAM" id="SSF57959">
    <property type="entry name" value="Leucine zipper domain"/>
    <property type="match status" value="1"/>
</dbReference>
<evidence type="ECO:0000256" key="7">
    <source>
        <dbReference type="SAM" id="MobiDB-lite"/>
    </source>
</evidence>
<dbReference type="STRING" id="136037.A0A067RX19"/>
<dbReference type="eggNOG" id="KOG3119">
    <property type="taxonomic scope" value="Eukaryota"/>
</dbReference>
<reference evidence="9 10" key="1">
    <citation type="journal article" date="2014" name="Nat. Commun.">
        <title>Molecular traces of alternative social organization in a termite genome.</title>
        <authorList>
            <person name="Terrapon N."/>
            <person name="Li C."/>
            <person name="Robertson H.M."/>
            <person name="Ji L."/>
            <person name="Meng X."/>
            <person name="Booth W."/>
            <person name="Chen Z."/>
            <person name="Childers C.P."/>
            <person name="Glastad K.M."/>
            <person name="Gokhale K."/>
            <person name="Gowin J."/>
            <person name="Gronenberg W."/>
            <person name="Hermansen R.A."/>
            <person name="Hu H."/>
            <person name="Hunt B.G."/>
            <person name="Huylmans A.K."/>
            <person name="Khalil S.M."/>
            <person name="Mitchell R.D."/>
            <person name="Munoz-Torres M.C."/>
            <person name="Mustard J.A."/>
            <person name="Pan H."/>
            <person name="Reese J.T."/>
            <person name="Scharf M.E."/>
            <person name="Sun F."/>
            <person name="Vogel H."/>
            <person name="Xiao J."/>
            <person name="Yang W."/>
            <person name="Yang Z."/>
            <person name="Yang Z."/>
            <person name="Zhou J."/>
            <person name="Zhu J."/>
            <person name="Brent C.S."/>
            <person name="Elsik C.G."/>
            <person name="Goodisman M.A."/>
            <person name="Liberles D.A."/>
            <person name="Roe R.M."/>
            <person name="Vargo E.L."/>
            <person name="Vilcinskas A."/>
            <person name="Wang J."/>
            <person name="Bornberg-Bauer E."/>
            <person name="Korb J."/>
            <person name="Zhang G."/>
            <person name="Liebig J."/>
        </authorList>
    </citation>
    <scope>NUCLEOTIDE SEQUENCE [LARGE SCALE GENOMIC DNA]</scope>
    <source>
        <tissue evidence="9">Whole organism</tissue>
    </source>
</reference>
<dbReference type="EMBL" id="KK852411">
    <property type="protein sequence ID" value="KDR24444.1"/>
    <property type="molecule type" value="Genomic_DNA"/>
</dbReference>
<dbReference type="PROSITE" id="PS50217">
    <property type="entry name" value="BZIP"/>
    <property type="match status" value="1"/>
</dbReference>
<dbReference type="SMART" id="SM00338">
    <property type="entry name" value="BRLZ"/>
    <property type="match status" value="1"/>
</dbReference>
<organism evidence="9 10">
    <name type="scientific">Zootermopsis nevadensis</name>
    <name type="common">Dampwood termite</name>
    <dbReference type="NCBI Taxonomy" id="136037"/>
    <lineage>
        <taxon>Eukaryota</taxon>
        <taxon>Metazoa</taxon>
        <taxon>Ecdysozoa</taxon>
        <taxon>Arthropoda</taxon>
        <taxon>Hexapoda</taxon>
        <taxon>Insecta</taxon>
        <taxon>Pterygota</taxon>
        <taxon>Neoptera</taxon>
        <taxon>Polyneoptera</taxon>
        <taxon>Dictyoptera</taxon>
        <taxon>Blattodea</taxon>
        <taxon>Blattoidea</taxon>
        <taxon>Termitoidae</taxon>
        <taxon>Termopsidae</taxon>
        <taxon>Zootermopsis</taxon>
    </lineage>
</organism>
<dbReference type="GO" id="GO:0000981">
    <property type="term" value="F:DNA-binding transcription factor activity, RNA polymerase II-specific"/>
    <property type="evidence" value="ECO:0007669"/>
    <property type="project" value="TreeGrafter"/>
</dbReference>
<evidence type="ECO:0000256" key="2">
    <source>
        <dbReference type="ARBA" id="ARBA00006079"/>
    </source>
</evidence>
<dbReference type="InterPro" id="IPR040223">
    <property type="entry name" value="PAR_bZIP"/>
</dbReference>
<dbReference type="Pfam" id="PF07716">
    <property type="entry name" value="bZIP_2"/>
    <property type="match status" value="1"/>
</dbReference>
<evidence type="ECO:0000256" key="3">
    <source>
        <dbReference type="ARBA" id="ARBA00023015"/>
    </source>
</evidence>
<keyword evidence="3" id="KW-0805">Transcription regulation</keyword>
<evidence type="ECO:0000259" key="8">
    <source>
        <dbReference type="PROSITE" id="PS50217"/>
    </source>
</evidence>